<name>A0A4Y8R824_9HYPH</name>
<keyword evidence="5" id="KW-0489">Methyltransferase</keyword>
<dbReference type="InterPro" id="IPR023370">
    <property type="entry name" value="TrmO-like_N"/>
</dbReference>
<keyword evidence="1" id="KW-0949">S-adenosyl-L-methionine</keyword>
<dbReference type="GO" id="GO:0008168">
    <property type="term" value="F:methyltransferase activity"/>
    <property type="evidence" value="ECO:0007669"/>
    <property type="project" value="UniProtKB-KW"/>
</dbReference>
<evidence type="ECO:0000259" key="4">
    <source>
        <dbReference type="PROSITE" id="PS51668"/>
    </source>
</evidence>
<dbReference type="Gene3D" id="2.40.30.70">
    <property type="entry name" value="YaeB-like"/>
    <property type="match status" value="1"/>
</dbReference>
<evidence type="ECO:0000256" key="3">
    <source>
        <dbReference type="SAM" id="MobiDB-lite"/>
    </source>
</evidence>
<feature type="domain" description="TsaA-like" evidence="4">
    <location>
        <begin position="46"/>
        <end position="181"/>
    </location>
</feature>
<gene>
    <name evidence="5" type="ORF">E3C22_23460</name>
</gene>
<feature type="region of interest" description="Disordered" evidence="3">
    <location>
        <begin position="1"/>
        <end position="40"/>
    </location>
</feature>
<reference evidence="5 6" key="1">
    <citation type="submission" date="2019-03" db="EMBL/GenBank/DDBJ databases">
        <title>Jiella endophytica sp. nov., a novel endophytic bacterium isolated from root of Ficus microcarpa Linn. f.</title>
        <authorList>
            <person name="Tuo L."/>
        </authorList>
    </citation>
    <scope>NUCLEOTIDE SEQUENCE [LARGE SCALE GENOMIC DNA]</scope>
    <source>
        <strain evidence="5 6">CBS5Q-3</strain>
    </source>
</reference>
<comment type="caution">
    <text evidence="5">The sequence shown here is derived from an EMBL/GenBank/DDBJ whole genome shotgun (WGS) entry which is preliminary data.</text>
</comment>
<dbReference type="PROSITE" id="PS51668">
    <property type="entry name" value="TSAA_2"/>
    <property type="match status" value="1"/>
</dbReference>
<dbReference type="InterPro" id="IPR036413">
    <property type="entry name" value="YaeB-like_sf"/>
</dbReference>
<evidence type="ECO:0000313" key="5">
    <source>
        <dbReference type="EMBL" id="TFF17708.1"/>
    </source>
</evidence>
<evidence type="ECO:0000256" key="2">
    <source>
        <dbReference type="ARBA" id="ARBA00033753"/>
    </source>
</evidence>
<dbReference type="Proteomes" id="UP000298179">
    <property type="component" value="Unassembled WGS sequence"/>
</dbReference>
<dbReference type="CDD" id="cd09281">
    <property type="entry name" value="UPF0066"/>
    <property type="match status" value="1"/>
</dbReference>
<dbReference type="OrthoDB" id="9804309at2"/>
<dbReference type="PANTHER" id="PTHR12818">
    <property type="entry name" value="TRNA (ADENINE(37)-N6)-METHYLTRANSFERASE"/>
    <property type="match status" value="1"/>
</dbReference>
<organism evidence="5 6">
    <name type="scientific">Jiella endophytica</name>
    <dbReference type="NCBI Taxonomy" id="2558362"/>
    <lineage>
        <taxon>Bacteria</taxon>
        <taxon>Pseudomonadati</taxon>
        <taxon>Pseudomonadota</taxon>
        <taxon>Alphaproteobacteria</taxon>
        <taxon>Hyphomicrobiales</taxon>
        <taxon>Aurantimonadaceae</taxon>
        <taxon>Jiella</taxon>
    </lineage>
</organism>
<dbReference type="SUPFAM" id="SSF118196">
    <property type="entry name" value="YaeB-like"/>
    <property type="match status" value="1"/>
</dbReference>
<evidence type="ECO:0000256" key="1">
    <source>
        <dbReference type="ARBA" id="ARBA00022691"/>
    </source>
</evidence>
<keyword evidence="5" id="KW-0808">Transferase</keyword>
<dbReference type="RefSeq" id="WP_134764321.1">
    <property type="nucleotide sequence ID" value="NZ_SOZD01000015.1"/>
</dbReference>
<dbReference type="InterPro" id="IPR036414">
    <property type="entry name" value="YaeB_N_sf"/>
</dbReference>
<protein>
    <submittedName>
        <fullName evidence="5">S-adenosylmethionine-dependent methyltransferase</fullName>
    </submittedName>
</protein>
<dbReference type="EMBL" id="SOZD01000015">
    <property type="protein sequence ID" value="TFF17708.1"/>
    <property type="molecule type" value="Genomic_DNA"/>
</dbReference>
<dbReference type="Pfam" id="PF01980">
    <property type="entry name" value="TrmO_N"/>
    <property type="match status" value="1"/>
</dbReference>
<dbReference type="GO" id="GO:0032259">
    <property type="term" value="P:methylation"/>
    <property type="evidence" value="ECO:0007669"/>
    <property type="project" value="UniProtKB-KW"/>
</dbReference>
<proteinExistence type="inferred from homology"/>
<keyword evidence="6" id="KW-1185">Reference proteome</keyword>
<dbReference type="AlphaFoldDB" id="A0A4Y8R824"/>
<comment type="similarity">
    <text evidence="2">Belongs to the tRNA methyltransferase O family.</text>
</comment>
<evidence type="ECO:0000313" key="6">
    <source>
        <dbReference type="Proteomes" id="UP000298179"/>
    </source>
</evidence>
<dbReference type="PANTHER" id="PTHR12818:SF0">
    <property type="entry name" value="TRNA (ADENINE(37)-N6)-METHYLTRANSFERASE"/>
    <property type="match status" value="1"/>
</dbReference>
<dbReference type="InterPro" id="IPR040372">
    <property type="entry name" value="YaeB-like"/>
</dbReference>
<sequence>MGERLRLLPQRHRPGSNVLTSPLSRPPRSGEQSFSGPLPGHDDAGLVFIGRFRSAFSTRDDCPKNRRAALEAGSPGRLEVDRPWREALEGLNAGDHIFCLSWLHGAARDLALQKPRHAETARGTFSLRSPVRPNPIGLHLARIESLDVEAGIVLLDAIDVVDGTPLLDIKPYFASVDRPEEG</sequence>
<accession>A0A4Y8R824</accession>